<dbReference type="InterPro" id="IPR050107">
    <property type="entry name" value="ABC_carbohydrate_import_ATPase"/>
</dbReference>
<dbReference type="InterPro" id="IPR003439">
    <property type="entry name" value="ABC_transporter-like_ATP-bd"/>
</dbReference>
<dbReference type="SUPFAM" id="SSF52540">
    <property type="entry name" value="P-loop containing nucleoside triphosphate hydrolases"/>
    <property type="match status" value="2"/>
</dbReference>
<keyword evidence="2" id="KW-0067">ATP-binding</keyword>
<evidence type="ECO:0000256" key="1">
    <source>
        <dbReference type="ARBA" id="ARBA00022741"/>
    </source>
</evidence>
<organism evidence="4">
    <name type="scientific">marine sediment metagenome</name>
    <dbReference type="NCBI Taxonomy" id="412755"/>
    <lineage>
        <taxon>unclassified sequences</taxon>
        <taxon>metagenomes</taxon>
        <taxon>ecological metagenomes</taxon>
    </lineage>
</organism>
<dbReference type="EMBL" id="LAZR01015672">
    <property type="protein sequence ID" value="KKM07902.1"/>
    <property type="molecule type" value="Genomic_DNA"/>
</dbReference>
<dbReference type="InterPro" id="IPR017871">
    <property type="entry name" value="ABC_transporter-like_CS"/>
</dbReference>
<dbReference type="PANTHER" id="PTHR43790">
    <property type="entry name" value="CARBOHYDRATE TRANSPORT ATP-BINDING PROTEIN MG119-RELATED"/>
    <property type="match status" value="1"/>
</dbReference>
<comment type="caution">
    <text evidence="4">The sequence shown here is derived from an EMBL/GenBank/DDBJ whole genome shotgun (WGS) entry which is preliminary data.</text>
</comment>
<dbReference type="InterPro" id="IPR003593">
    <property type="entry name" value="AAA+_ATPase"/>
</dbReference>
<evidence type="ECO:0000256" key="2">
    <source>
        <dbReference type="ARBA" id="ARBA00022840"/>
    </source>
</evidence>
<reference evidence="4" key="1">
    <citation type="journal article" date="2015" name="Nature">
        <title>Complex archaea that bridge the gap between prokaryotes and eukaryotes.</title>
        <authorList>
            <person name="Spang A."/>
            <person name="Saw J.H."/>
            <person name="Jorgensen S.L."/>
            <person name="Zaremba-Niedzwiedzka K."/>
            <person name="Martijn J."/>
            <person name="Lind A.E."/>
            <person name="van Eijk R."/>
            <person name="Schleper C."/>
            <person name="Guy L."/>
            <person name="Ettema T.J."/>
        </authorList>
    </citation>
    <scope>NUCLEOTIDE SEQUENCE</scope>
</reference>
<dbReference type="SMART" id="SM00382">
    <property type="entry name" value="AAA"/>
    <property type="match status" value="1"/>
</dbReference>
<accession>A0A0F9HXW4</accession>
<evidence type="ECO:0000313" key="4">
    <source>
        <dbReference type="EMBL" id="KKM07902.1"/>
    </source>
</evidence>
<feature type="domain" description="ABC transporter" evidence="3">
    <location>
        <begin position="9"/>
        <end position="245"/>
    </location>
</feature>
<dbReference type="PANTHER" id="PTHR43790:SF4">
    <property type="entry name" value="GUANOSINE IMPORT ATP-BINDING PROTEIN NUPO"/>
    <property type="match status" value="1"/>
</dbReference>
<keyword evidence="1" id="KW-0547">Nucleotide-binding</keyword>
<sequence>MESGSDIILEGKGLCKGFPGVWKHLILDHIDIDIRAGEIHTLLGENGAGKTVIANCLSGFYMLSEGQIYVKGRPVTLKSPKDAIRHGIGMVHQELALVKPFTIAQNIALGIPSSDFSFPIPEVEERIRELSQKYKLFVDPSARVEDLSVGEQQRAEIIKVLYHDPEILILDEPTSLISADANHLFDALNSMAEVGYGILFITHKIEEAMEVGDRVTVLRLGKSMGTRETAKTDKTELVKLMFGEHTPVHLERKPVKSNRVVLEVKNLEALSEDEEPALQDVDFSIREGEILGFAGVSGNGQSELAEVITGLRRVTKGQVFINEKNYTNHHPGEIIKAGVAHIPAKRREMGVVESMTVAENVVLKDIRVPPFSNASFIRVSQITGHTKKIVSRFGVLVSDLWKTQVRILSGGNIQRLILGRETWRIPKCSRFSAFWISSWATSCASSSVEDIGKTTDT</sequence>
<proteinExistence type="predicted"/>
<name>A0A0F9HXW4_9ZZZZ</name>
<protein>
    <recommendedName>
        <fullName evidence="3">ABC transporter domain-containing protein</fullName>
    </recommendedName>
</protein>
<dbReference type="Pfam" id="PF00005">
    <property type="entry name" value="ABC_tran"/>
    <property type="match status" value="2"/>
</dbReference>
<dbReference type="AlphaFoldDB" id="A0A0F9HXW4"/>
<evidence type="ECO:0000259" key="3">
    <source>
        <dbReference type="PROSITE" id="PS50893"/>
    </source>
</evidence>
<gene>
    <name evidence="4" type="ORF">LCGC14_1729280</name>
</gene>
<dbReference type="PROSITE" id="PS50893">
    <property type="entry name" value="ABC_TRANSPORTER_2"/>
    <property type="match status" value="1"/>
</dbReference>
<dbReference type="GO" id="GO:0016887">
    <property type="term" value="F:ATP hydrolysis activity"/>
    <property type="evidence" value="ECO:0007669"/>
    <property type="project" value="InterPro"/>
</dbReference>
<dbReference type="GO" id="GO:0005524">
    <property type="term" value="F:ATP binding"/>
    <property type="evidence" value="ECO:0007669"/>
    <property type="project" value="UniProtKB-KW"/>
</dbReference>
<dbReference type="PROSITE" id="PS00211">
    <property type="entry name" value="ABC_TRANSPORTER_1"/>
    <property type="match status" value="2"/>
</dbReference>
<dbReference type="CDD" id="cd03216">
    <property type="entry name" value="ABC_Carb_Monos_I"/>
    <property type="match status" value="1"/>
</dbReference>
<dbReference type="Gene3D" id="3.40.50.300">
    <property type="entry name" value="P-loop containing nucleotide triphosphate hydrolases"/>
    <property type="match status" value="2"/>
</dbReference>
<dbReference type="InterPro" id="IPR027417">
    <property type="entry name" value="P-loop_NTPase"/>
</dbReference>